<sequence>MFLAFSYHRSNICYIHLDSSAIQAQFIMEILLMIAIEQETAVFSNGGICLAVTSKYRGNDPPQRYSLQIADFHISHNGGHSYP</sequence>
<gene>
    <name evidence="1" type="ORF">OCTVUL_1B002060</name>
</gene>
<organism evidence="1 2">
    <name type="scientific">Octopus vulgaris</name>
    <name type="common">Common octopus</name>
    <dbReference type="NCBI Taxonomy" id="6645"/>
    <lineage>
        <taxon>Eukaryota</taxon>
        <taxon>Metazoa</taxon>
        <taxon>Spiralia</taxon>
        <taxon>Lophotrochozoa</taxon>
        <taxon>Mollusca</taxon>
        <taxon>Cephalopoda</taxon>
        <taxon>Coleoidea</taxon>
        <taxon>Octopodiformes</taxon>
        <taxon>Octopoda</taxon>
        <taxon>Incirrata</taxon>
        <taxon>Octopodidae</taxon>
        <taxon>Octopus</taxon>
    </lineage>
</organism>
<reference evidence="1" key="1">
    <citation type="submission" date="2023-08" db="EMBL/GenBank/DDBJ databases">
        <authorList>
            <person name="Alioto T."/>
            <person name="Alioto T."/>
            <person name="Gomez Garrido J."/>
        </authorList>
    </citation>
    <scope>NUCLEOTIDE SEQUENCE</scope>
</reference>
<dbReference type="AlphaFoldDB" id="A0AA36FF76"/>
<protein>
    <submittedName>
        <fullName evidence="1">Uncharacterized protein</fullName>
    </submittedName>
</protein>
<keyword evidence="2" id="KW-1185">Reference proteome</keyword>
<dbReference type="Proteomes" id="UP001162480">
    <property type="component" value="Chromosome 17"/>
</dbReference>
<evidence type="ECO:0000313" key="2">
    <source>
        <dbReference type="Proteomes" id="UP001162480"/>
    </source>
</evidence>
<proteinExistence type="predicted"/>
<dbReference type="EMBL" id="OX597830">
    <property type="protein sequence ID" value="CAI9735397.1"/>
    <property type="molecule type" value="Genomic_DNA"/>
</dbReference>
<name>A0AA36FF76_OCTVU</name>
<accession>A0AA36FF76</accession>
<evidence type="ECO:0000313" key="1">
    <source>
        <dbReference type="EMBL" id="CAI9735397.1"/>
    </source>
</evidence>